<reference evidence="1" key="1">
    <citation type="journal article" date="2015" name="Nature">
        <title>Complex archaea that bridge the gap between prokaryotes and eukaryotes.</title>
        <authorList>
            <person name="Spang A."/>
            <person name="Saw J.H."/>
            <person name="Jorgensen S.L."/>
            <person name="Zaremba-Niedzwiedzka K."/>
            <person name="Martijn J."/>
            <person name="Lind A.E."/>
            <person name="van Eijk R."/>
            <person name="Schleper C."/>
            <person name="Guy L."/>
            <person name="Ettema T.J."/>
        </authorList>
    </citation>
    <scope>NUCLEOTIDE SEQUENCE</scope>
</reference>
<dbReference type="EMBL" id="LAZR01023558">
    <property type="protein sequence ID" value="KKL78107.1"/>
    <property type="molecule type" value="Genomic_DNA"/>
</dbReference>
<proteinExistence type="predicted"/>
<dbReference type="SUPFAM" id="SSF49785">
    <property type="entry name" value="Galactose-binding domain-like"/>
    <property type="match status" value="1"/>
</dbReference>
<gene>
    <name evidence="1" type="ORF">LCGC14_2028160</name>
</gene>
<evidence type="ECO:0000313" key="1">
    <source>
        <dbReference type="EMBL" id="KKL78107.1"/>
    </source>
</evidence>
<dbReference type="AlphaFoldDB" id="A0A0F9HSJ6"/>
<protein>
    <submittedName>
        <fullName evidence="1">Uncharacterized protein</fullName>
    </submittedName>
</protein>
<comment type="caution">
    <text evidence="1">The sequence shown here is derived from an EMBL/GenBank/DDBJ whole genome shotgun (WGS) entry which is preliminary data.</text>
</comment>
<accession>A0A0F9HSJ6</accession>
<dbReference type="Gene3D" id="2.60.120.430">
    <property type="entry name" value="Galactose-binding lectin"/>
    <property type="match status" value="1"/>
</dbReference>
<organism evidence="1">
    <name type="scientific">marine sediment metagenome</name>
    <dbReference type="NCBI Taxonomy" id="412755"/>
    <lineage>
        <taxon>unclassified sequences</taxon>
        <taxon>metagenomes</taxon>
        <taxon>ecological metagenomes</taxon>
    </lineage>
</organism>
<name>A0A0F9HSJ6_9ZZZZ</name>
<sequence>MKKSQLITVITLIILVAFTLKAYGGGGDSRDSGNGGSGGNKELSATPEELAFQHIEGAMDKFHKVFDVYIALSAAGNHFVTLGRISSSGDEDKVEINPGFTVNCFSGAACIENRFYSSGNNWGGWYFMNGVLEGEETQPKLNWGDYPDAGIDLTRTTTLTFWARGENGGERVEFFVFGVGRDPATGDPIKPYPDSSPKVSLGYVTLNNTWTKYTIDLIGKDMSYVLGGFGWVTNTDENNNQDTTFYLDDIRYDKSRLNDPRFLVSYETIPSSLDFDNIMKNIAFTYDNAWF</sequence>
<dbReference type="InterPro" id="IPR008979">
    <property type="entry name" value="Galactose-bd-like_sf"/>
</dbReference>